<keyword evidence="3" id="KW-1185">Reference proteome</keyword>
<accession>A0A1I1LKQ4</accession>
<dbReference type="PROSITE" id="PS51257">
    <property type="entry name" value="PROKAR_LIPOPROTEIN"/>
    <property type="match status" value="1"/>
</dbReference>
<dbReference type="Proteomes" id="UP000231644">
    <property type="component" value="Unassembled WGS sequence"/>
</dbReference>
<name>A0A1I1LKQ4_9RHOB</name>
<proteinExistence type="predicted"/>
<evidence type="ECO:0000313" key="3">
    <source>
        <dbReference type="Proteomes" id="UP000231644"/>
    </source>
</evidence>
<keyword evidence="1" id="KW-0732">Signal</keyword>
<sequence>MNITKAALAIGIFSMVGACVPTAHSIYWKSGKTYQQRQNDFTNCEVEAVRKVPVAQAVGVTPVYHTPAYTTPIQTSCYGTGYYASCTSTGGQVYGGQTYGGDVYTYDANSDLRDRVAMQCMSNRGYQKITVPVCDAEQKKLAVSAKSGRSPAASQVVCITADKSGYVLTN</sequence>
<dbReference type="RefSeq" id="WP_139199568.1">
    <property type="nucleotide sequence ID" value="NZ_FNZG01000004.1"/>
</dbReference>
<protein>
    <submittedName>
        <fullName evidence="2">Uncharacterized protein</fullName>
    </submittedName>
</protein>
<dbReference type="OrthoDB" id="7274329at2"/>
<feature type="signal peptide" evidence="1">
    <location>
        <begin position="1"/>
        <end position="18"/>
    </location>
</feature>
<organism evidence="2 3">
    <name type="scientific">Pseudooceanicola nitratireducens</name>
    <dbReference type="NCBI Taxonomy" id="517719"/>
    <lineage>
        <taxon>Bacteria</taxon>
        <taxon>Pseudomonadati</taxon>
        <taxon>Pseudomonadota</taxon>
        <taxon>Alphaproteobacteria</taxon>
        <taxon>Rhodobacterales</taxon>
        <taxon>Paracoccaceae</taxon>
        <taxon>Pseudooceanicola</taxon>
    </lineage>
</organism>
<evidence type="ECO:0000256" key="1">
    <source>
        <dbReference type="SAM" id="SignalP"/>
    </source>
</evidence>
<dbReference type="STRING" id="517719.SAMN05421762_2010"/>
<feature type="chain" id="PRO_5014198192" evidence="1">
    <location>
        <begin position="19"/>
        <end position="170"/>
    </location>
</feature>
<dbReference type="AlphaFoldDB" id="A0A1I1LKQ4"/>
<gene>
    <name evidence="2" type="ORF">SAMN05421762_2010</name>
</gene>
<reference evidence="2 3" key="1">
    <citation type="submission" date="2016-10" db="EMBL/GenBank/DDBJ databases">
        <authorList>
            <person name="de Groot N.N."/>
        </authorList>
    </citation>
    <scope>NUCLEOTIDE SEQUENCE [LARGE SCALE GENOMIC DNA]</scope>
    <source>
        <strain evidence="2 3">DSM 29619</strain>
    </source>
</reference>
<dbReference type="EMBL" id="FOLX01000001">
    <property type="protein sequence ID" value="SFC73777.1"/>
    <property type="molecule type" value="Genomic_DNA"/>
</dbReference>
<evidence type="ECO:0000313" key="2">
    <source>
        <dbReference type="EMBL" id="SFC73777.1"/>
    </source>
</evidence>